<dbReference type="Proteomes" id="UP000593568">
    <property type="component" value="Unassembled WGS sequence"/>
</dbReference>
<organism evidence="1 2">
    <name type="scientific">Gossypium trilobum</name>
    <dbReference type="NCBI Taxonomy" id="34281"/>
    <lineage>
        <taxon>Eukaryota</taxon>
        <taxon>Viridiplantae</taxon>
        <taxon>Streptophyta</taxon>
        <taxon>Embryophyta</taxon>
        <taxon>Tracheophyta</taxon>
        <taxon>Spermatophyta</taxon>
        <taxon>Magnoliopsida</taxon>
        <taxon>eudicotyledons</taxon>
        <taxon>Gunneridae</taxon>
        <taxon>Pentapetalae</taxon>
        <taxon>rosids</taxon>
        <taxon>malvids</taxon>
        <taxon>Malvales</taxon>
        <taxon>Malvaceae</taxon>
        <taxon>Malvoideae</taxon>
        <taxon>Gossypium</taxon>
    </lineage>
</organism>
<accession>A0A7J9DZC3</accession>
<evidence type="ECO:0000313" key="2">
    <source>
        <dbReference type="Proteomes" id="UP000593568"/>
    </source>
</evidence>
<dbReference type="AlphaFoldDB" id="A0A7J9DZC3"/>
<name>A0A7J9DZC3_9ROSI</name>
<evidence type="ECO:0000313" key="1">
    <source>
        <dbReference type="EMBL" id="MBA0766031.1"/>
    </source>
</evidence>
<feature type="non-terminal residue" evidence="1">
    <location>
        <position position="47"/>
    </location>
</feature>
<sequence length="47" mass="5335">MFMGHGKKKGKEHEVDDIGVCKRDVITKVIDEISPIQFSNRVHGLIE</sequence>
<reference evidence="1 2" key="1">
    <citation type="journal article" date="2019" name="Genome Biol. Evol.">
        <title>Insights into the evolution of the New World diploid cottons (Gossypium, subgenus Houzingenia) based on genome sequencing.</title>
        <authorList>
            <person name="Grover C.E."/>
            <person name="Arick M.A. 2nd"/>
            <person name="Thrash A."/>
            <person name="Conover J.L."/>
            <person name="Sanders W.S."/>
            <person name="Peterson D.G."/>
            <person name="Frelichowski J.E."/>
            <person name="Scheffler J.A."/>
            <person name="Scheffler B.E."/>
            <person name="Wendel J.F."/>
        </authorList>
    </citation>
    <scope>NUCLEOTIDE SEQUENCE [LARGE SCALE GENOMIC DNA]</scope>
    <source>
        <strain evidence="1">8</strain>
        <tissue evidence="1">Leaf</tissue>
    </source>
</reference>
<dbReference type="EMBL" id="JABEZW010000005">
    <property type="protein sequence ID" value="MBA0766031.1"/>
    <property type="molecule type" value="Genomic_DNA"/>
</dbReference>
<proteinExistence type="predicted"/>
<keyword evidence="2" id="KW-1185">Reference proteome</keyword>
<gene>
    <name evidence="1" type="ORF">Gotri_015121</name>
</gene>
<protein>
    <submittedName>
        <fullName evidence="1">Uncharacterized protein</fullName>
    </submittedName>
</protein>
<comment type="caution">
    <text evidence="1">The sequence shown here is derived from an EMBL/GenBank/DDBJ whole genome shotgun (WGS) entry which is preliminary data.</text>
</comment>